<evidence type="ECO:0000256" key="4">
    <source>
        <dbReference type="ARBA" id="ARBA00022679"/>
    </source>
</evidence>
<dbReference type="InterPro" id="IPR011009">
    <property type="entry name" value="Kinase-like_dom_sf"/>
</dbReference>
<dbReference type="Gene3D" id="3.30.200.20">
    <property type="entry name" value="Phosphorylase Kinase, domain 1"/>
    <property type="match status" value="1"/>
</dbReference>
<evidence type="ECO:0000256" key="8">
    <source>
        <dbReference type="ARBA" id="ARBA00047899"/>
    </source>
</evidence>
<keyword evidence="13" id="KW-1185">Reference proteome</keyword>
<organism evidence="12 13">
    <name type="scientific">Labrus bergylta</name>
    <name type="common">ballan wrasse</name>
    <dbReference type="NCBI Taxonomy" id="56723"/>
    <lineage>
        <taxon>Eukaryota</taxon>
        <taxon>Metazoa</taxon>
        <taxon>Chordata</taxon>
        <taxon>Craniata</taxon>
        <taxon>Vertebrata</taxon>
        <taxon>Euteleostomi</taxon>
        <taxon>Actinopterygii</taxon>
        <taxon>Neopterygii</taxon>
        <taxon>Teleostei</taxon>
        <taxon>Neoteleostei</taxon>
        <taxon>Acanthomorphata</taxon>
        <taxon>Eupercaria</taxon>
        <taxon>Labriformes</taxon>
        <taxon>Labridae</taxon>
        <taxon>Labrus</taxon>
    </lineage>
</organism>
<evidence type="ECO:0000256" key="10">
    <source>
        <dbReference type="PROSITE-ProRule" id="PRU10141"/>
    </source>
</evidence>
<reference evidence="12" key="1">
    <citation type="submission" date="2025-05" db="UniProtKB">
        <authorList>
            <consortium name="Ensembl"/>
        </authorList>
    </citation>
    <scope>IDENTIFICATION</scope>
</reference>
<comment type="catalytic activity">
    <reaction evidence="8">
        <text>L-threonyl-[protein] + ATP = O-phospho-L-threonyl-[protein] + ADP + H(+)</text>
        <dbReference type="Rhea" id="RHEA:46608"/>
        <dbReference type="Rhea" id="RHEA-COMP:11060"/>
        <dbReference type="Rhea" id="RHEA-COMP:11605"/>
        <dbReference type="ChEBI" id="CHEBI:15378"/>
        <dbReference type="ChEBI" id="CHEBI:30013"/>
        <dbReference type="ChEBI" id="CHEBI:30616"/>
        <dbReference type="ChEBI" id="CHEBI:61977"/>
        <dbReference type="ChEBI" id="CHEBI:456216"/>
        <dbReference type="EC" id="2.7.11.1"/>
    </reaction>
</comment>
<dbReference type="InterPro" id="IPR000719">
    <property type="entry name" value="Prot_kinase_dom"/>
</dbReference>
<dbReference type="PANTHER" id="PTHR22984:SF23">
    <property type="entry name" value="SERINE_THREONINE-PROTEIN KINASE PIM-2"/>
    <property type="match status" value="1"/>
</dbReference>
<keyword evidence="5 10" id="KW-0547">Nucleotide-binding</keyword>
<dbReference type="SUPFAM" id="SSF56112">
    <property type="entry name" value="Protein kinase-like (PK-like)"/>
    <property type="match status" value="1"/>
</dbReference>
<dbReference type="STRING" id="56723.ENSLBEP00000013934"/>
<dbReference type="InterPro" id="IPR051138">
    <property type="entry name" value="PIM_Ser/Thr_kinase"/>
</dbReference>
<dbReference type="InterPro" id="IPR017441">
    <property type="entry name" value="Protein_kinase_ATP_BS"/>
</dbReference>
<dbReference type="PANTHER" id="PTHR22984">
    <property type="entry name" value="SERINE/THREONINE-PROTEIN KINASE PIM"/>
    <property type="match status" value="1"/>
</dbReference>
<dbReference type="GO" id="GO:0004674">
    <property type="term" value="F:protein serine/threonine kinase activity"/>
    <property type="evidence" value="ECO:0007669"/>
    <property type="project" value="UniProtKB-KW"/>
</dbReference>
<evidence type="ECO:0000313" key="12">
    <source>
        <dbReference type="Ensembl" id="ENSLBEP00000013934.1"/>
    </source>
</evidence>
<evidence type="ECO:0000256" key="9">
    <source>
        <dbReference type="ARBA" id="ARBA00048679"/>
    </source>
</evidence>
<keyword evidence="3" id="KW-0723">Serine/threonine-protein kinase</keyword>
<dbReference type="AlphaFoldDB" id="A0A3Q3F2S8"/>
<comment type="catalytic activity">
    <reaction evidence="9">
        <text>L-seryl-[protein] + ATP = O-phospho-L-seryl-[protein] + ADP + H(+)</text>
        <dbReference type="Rhea" id="RHEA:17989"/>
        <dbReference type="Rhea" id="RHEA-COMP:9863"/>
        <dbReference type="Rhea" id="RHEA-COMP:11604"/>
        <dbReference type="ChEBI" id="CHEBI:15378"/>
        <dbReference type="ChEBI" id="CHEBI:29999"/>
        <dbReference type="ChEBI" id="CHEBI:30616"/>
        <dbReference type="ChEBI" id="CHEBI:83421"/>
        <dbReference type="ChEBI" id="CHEBI:456216"/>
        <dbReference type="EC" id="2.7.11.1"/>
    </reaction>
</comment>
<keyword evidence="7 10" id="KW-0067">ATP-binding</keyword>
<comment type="similarity">
    <text evidence="1">Belongs to the protein kinase superfamily. CAMK Ser/Thr protein kinase family. PIM subfamily.</text>
</comment>
<dbReference type="GO" id="GO:0005524">
    <property type="term" value="F:ATP binding"/>
    <property type="evidence" value="ECO:0007669"/>
    <property type="project" value="UniProtKB-UniRule"/>
</dbReference>
<dbReference type="EC" id="2.7.11.1" evidence="2"/>
<dbReference type="PROSITE" id="PS00107">
    <property type="entry name" value="PROTEIN_KINASE_ATP"/>
    <property type="match status" value="1"/>
</dbReference>
<sequence length="135" mass="15096">IVHREVQSFCHLSNTLKKLGKNLKEPFCSQYPCGSLLGSGGFGSVFLGQRLSDGRQVAIKQVTSDRVQQWARLPAAFKGLGSRHVVCMLDWFKVEGRGYLLVLERPQCQDLFDFTSQRHITEEGGAKVIAEVLIM</sequence>
<keyword evidence="4" id="KW-0808">Transferase</keyword>
<feature type="binding site" evidence="10">
    <location>
        <position position="60"/>
    </location>
    <ligand>
        <name>ATP</name>
        <dbReference type="ChEBI" id="CHEBI:30616"/>
    </ligand>
</feature>
<feature type="domain" description="Protein kinase" evidence="11">
    <location>
        <begin position="31"/>
        <end position="135"/>
    </location>
</feature>
<evidence type="ECO:0000259" key="11">
    <source>
        <dbReference type="PROSITE" id="PS50011"/>
    </source>
</evidence>
<dbReference type="Pfam" id="PF00069">
    <property type="entry name" value="Pkinase"/>
    <property type="match status" value="1"/>
</dbReference>
<dbReference type="Ensembl" id="ENSLBET00000033776.1">
    <property type="protein sequence ID" value="ENSLBEP00000032332.1"/>
    <property type="gene ID" value="ENSLBEG00000024381.1"/>
</dbReference>
<dbReference type="PROSITE" id="PS50011">
    <property type="entry name" value="PROTEIN_KINASE_DOM"/>
    <property type="match status" value="1"/>
</dbReference>
<evidence type="ECO:0000256" key="6">
    <source>
        <dbReference type="ARBA" id="ARBA00022777"/>
    </source>
</evidence>
<dbReference type="GeneTree" id="ENSGT00940000180928"/>
<evidence type="ECO:0000256" key="2">
    <source>
        <dbReference type="ARBA" id="ARBA00012513"/>
    </source>
</evidence>
<evidence type="ECO:0000256" key="3">
    <source>
        <dbReference type="ARBA" id="ARBA00022527"/>
    </source>
</evidence>
<name>A0A3Q3F2S8_9LABR</name>
<evidence type="ECO:0000313" key="13">
    <source>
        <dbReference type="Proteomes" id="UP000261660"/>
    </source>
</evidence>
<accession>A0A3Q3F2S8</accession>
<keyword evidence="6" id="KW-0418">Kinase</keyword>
<evidence type="ECO:0000256" key="7">
    <source>
        <dbReference type="ARBA" id="ARBA00022840"/>
    </source>
</evidence>
<protein>
    <recommendedName>
        <fullName evidence="2">non-specific serine/threonine protein kinase</fullName>
        <ecNumber evidence="2">2.7.11.1</ecNumber>
    </recommendedName>
</protein>
<proteinExistence type="inferred from homology"/>
<evidence type="ECO:0000256" key="1">
    <source>
        <dbReference type="ARBA" id="ARBA00005505"/>
    </source>
</evidence>
<dbReference type="Proteomes" id="UP000261660">
    <property type="component" value="Unplaced"/>
</dbReference>
<evidence type="ECO:0000256" key="5">
    <source>
        <dbReference type="ARBA" id="ARBA00022741"/>
    </source>
</evidence>
<dbReference type="Ensembl" id="ENSLBET00000014721.1">
    <property type="protein sequence ID" value="ENSLBEP00000013934.1"/>
    <property type="gene ID" value="ENSLBEG00000010805.1"/>
</dbReference>
<dbReference type="GO" id="GO:0005737">
    <property type="term" value="C:cytoplasm"/>
    <property type="evidence" value="ECO:0007669"/>
    <property type="project" value="TreeGrafter"/>
</dbReference>